<dbReference type="PIRSF" id="PIRSF006806">
    <property type="entry name" value="FTHF_cligase"/>
    <property type="match status" value="1"/>
</dbReference>
<dbReference type="GO" id="GO:0046872">
    <property type="term" value="F:metal ion binding"/>
    <property type="evidence" value="ECO:0007669"/>
    <property type="project" value="UniProtKB-KW"/>
</dbReference>
<evidence type="ECO:0000256" key="3">
    <source>
        <dbReference type="ARBA" id="ARBA00022840"/>
    </source>
</evidence>
<dbReference type="InterPro" id="IPR024185">
    <property type="entry name" value="FTHF_cligase-like_sf"/>
</dbReference>
<keyword evidence="5" id="KW-0479">Metal-binding</keyword>
<dbReference type="Gene3D" id="3.40.50.10420">
    <property type="entry name" value="NagB/RpiA/CoA transferase-like"/>
    <property type="match status" value="1"/>
</dbReference>
<evidence type="ECO:0000256" key="4">
    <source>
        <dbReference type="PIRSR" id="PIRSR006806-1"/>
    </source>
</evidence>
<dbReference type="Proteomes" id="UP000189933">
    <property type="component" value="Unassembled WGS sequence"/>
</dbReference>
<feature type="binding site" evidence="4">
    <location>
        <begin position="132"/>
        <end position="140"/>
    </location>
    <ligand>
        <name>ATP</name>
        <dbReference type="ChEBI" id="CHEBI:30616"/>
    </ligand>
</feature>
<keyword evidence="5" id="KW-0460">Magnesium</keyword>
<feature type="binding site" evidence="4">
    <location>
        <begin position="2"/>
        <end position="6"/>
    </location>
    <ligand>
        <name>ATP</name>
        <dbReference type="ChEBI" id="CHEBI:30616"/>
    </ligand>
</feature>
<dbReference type="PANTHER" id="PTHR23407">
    <property type="entry name" value="ATPASE INHIBITOR/5-FORMYLTETRAHYDROFOLATE CYCLO-LIGASE"/>
    <property type="match status" value="1"/>
</dbReference>
<feature type="binding site" evidence="4">
    <location>
        <position position="53"/>
    </location>
    <ligand>
        <name>substrate</name>
    </ligand>
</feature>
<feature type="binding site" evidence="4">
    <location>
        <position position="48"/>
    </location>
    <ligand>
        <name>substrate</name>
    </ligand>
</feature>
<dbReference type="EMBL" id="FUXM01000004">
    <property type="protein sequence ID" value="SJZ67410.1"/>
    <property type="molecule type" value="Genomic_DNA"/>
</dbReference>
<dbReference type="GO" id="GO:0005524">
    <property type="term" value="F:ATP binding"/>
    <property type="evidence" value="ECO:0007669"/>
    <property type="project" value="UniProtKB-KW"/>
</dbReference>
<reference evidence="7" key="1">
    <citation type="submission" date="2017-02" db="EMBL/GenBank/DDBJ databases">
        <authorList>
            <person name="Varghese N."/>
            <person name="Submissions S."/>
        </authorList>
    </citation>
    <scope>NUCLEOTIDE SEQUENCE [LARGE SCALE GENOMIC DNA]</scope>
    <source>
        <strain evidence="7">DSM 16521</strain>
    </source>
</reference>
<dbReference type="GO" id="GO:0030272">
    <property type="term" value="F:5-formyltetrahydrofolate cyclo-ligase activity"/>
    <property type="evidence" value="ECO:0007669"/>
    <property type="project" value="UniProtKB-EC"/>
</dbReference>
<dbReference type="AlphaFoldDB" id="A0A1T4MJZ4"/>
<comment type="catalytic activity">
    <reaction evidence="5">
        <text>(6S)-5-formyl-5,6,7,8-tetrahydrofolate + ATP = (6R)-5,10-methenyltetrahydrofolate + ADP + phosphate</text>
        <dbReference type="Rhea" id="RHEA:10488"/>
        <dbReference type="ChEBI" id="CHEBI:30616"/>
        <dbReference type="ChEBI" id="CHEBI:43474"/>
        <dbReference type="ChEBI" id="CHEBI:57455"/>
        <dbReference type="ChEBI" id="CHEBI:57457"/>
        <dbReference type="ChEBI" id="CHEBI:456216"/>
        <dbReference type="EC" id="6.3.3.2"/>
    </reaction>
</comment>
<evidence type="ECO:0000256" key="1">
    <source>
        <dbReference type="ARBA" id="ARBA00010638"/>
    </source>
</evidence>
<organism evidence="6 7">
    <name type="scientific">Carboxydocella sporoproducens DSM 16521</name>
    <dbReference type="NCBI Taxonomy" id="1121270"/>
    <lineage>
        <taxon>Bacteria</taxon>
        <taxon>Bacillati</taxon>
        <taxon>Bacillota</taxon>
        <taxon>Clostridia</taxon>
        <taxon>Eubacteriales</taxon>
        <taxon>Clostridiales Family XVI. Incertae Sedis</taxon>
        <taxon>Carboxydocella</taxon>
    </lineage>
</organism>
<evidence type="ECO:0000313" key="7">
    <source>
        <dbReference type="Proteomes" id="UP000189933"/>
    </source>
</evidence>
<keyword evidence="3 4" id="KW-0067">ATP-binding</keyword>
<dbReference type="InterPro" id="IPR002698">
    <property type="entry name" value="FTHF_cligase"/>
</dbReference>
<accession>A0A1T4MJZ4</accession>
<evidence type="ECO:0000256" key="5">
    <source>
        <dbReference type="RuleBase" id="RU361279"/>
    </source>
</evidence>
<dbReference type="InterPro" id="IPR037171">
    <property type="entry name" value="NagB/RpiA_transferase-like"/>
</dbReference>
<gene>
    <name evidence="6" type="ORF">SAMN02745885_00631</name>
</gene>
<protein>
    <recommendedName>
        <fullName evidence="5">5-formyltetrahydrofolate cyclo-ligase</fullName>
        <ecNumber evidence="5">6.3.3.2</ecNumber>
    </recommendedName>
</protein>
<keyword evidence="2 4" id="KW-0547">Nucleotide-binding</keyword>
<evidence type="ECO:0000313" key="6">
    <source>
        <dbReference type="EMBL" id="SJZ67410.1"/>
    </source>
</evidence>
<dbReference type="PANTHER" id="PTHR23407:SF1">
    <property type="entry name" value="5-FORMYLTETRAHYDROFOLATE CYCLO-LIGASE"/>
    <property type="match status" value="1"/>
</dbReference>
<dbReference type="EC" id="6.3.3.2" evidence="5"/>
<name>A0A1T4MJZ4_9FIRM</name>
<dbReference type="OrthoDB" id="9801938at2"/>
<keyword evidence="6" id="KW-0436">Ligase</keyword>
<dbReference type="SUPFAM" id="SSF100950">
    <property type="entry name" value="NagB/RpiA/CoA transferase-like"/>
    <property type="match status" value="1"/>
</dbReference>
<proteinExistence type="inferred from homology"/>
<evidence type="ECO:0000256" key="2">
    <source>
        <dbReference type="ARBA" id="ARBA00022741"/>
    </source>
</evidence>
<dbReference type="GO" id="GO:0035999">
    <property type="term" value="P:tetrahydrofolate interconversion"/>
    <property type="evidence" value="ECO:0007669"/>
    <property type="project" value="TreeGrafter"/>
</dbReference>
<dbReference type="NCBIfam" id="TIGR02727">
    <property type="entry name" value="MTHFS_bact"/>
    <property type="match status" value="1"/>
</dbReference>
<comment type="similarity">
    <text evidence="1 5">Belongs to the 5-formyltetrahydrofolate cyclo-ligase family.</text>
</comment>
<sequence length="188" mass="21741">MKKELRRQVLAARQNLTPEEVGEKSRQIIAALLDLPEIKAAETVMAYMDFRQEVETGPLLQELLRLGKRVVLPVTDVENKVLLLYQIQDLERDIEPGVWGIRQPKTILPRLVPTELDVVIVPGVAFDYRGYRLGYGGGFYDRFLPQTRPDCRWLAPIFELQLVPDVHPEAHDCRMHRLVTEERTLNFI</sequence>
<keyword evidence="7" id="KW-1185">Reference proteome</keyword>
<dbReference type="Pfam" id="PF01812">
    <property type="entry name" value="5-FTHF_cyc-lig"/>
    <property type="match status" value="1"/>
</dbReference>
<comment type="cofactor">
    <cofactor evidence="5">
        <name>Mg(2+)</name>
        <dbReference type="ChEBI" id="CHEBI:18420"/>
    </cofactor>
</comment>
<dbReference type="RefSeq" id="WP_078664739.1">
    <property type="nucleotide sequence ID" value="NZ_FUXM01000004.1"/>
</dbReference>
<dbReference type="GO" id="GO:0009396">
    <property type="term" value="P:folic acid-containing compound biosynthetic process"/>
    <property type="evidence" value="ECO:0007669"/>
    <property type="project" value="TreeGrafter"/>
</dbReference>